<reference evidence="6 7" key="1">
    <citation type="journal article" date="2011" name="PLoS Genet.">
        <title>Genome sequencing and comparative transcriptomics of the model entomopathogenic fungi Metarhizium anisopliae and M. acridum.</title>
        <authorList>
            <person name="Gao Q."/>
            <person name="Jin K."/>
            <person name="Ying S.H."/>
            <person name="Zhang Y."/>
            <person name="Xiao G."/>
            <person name="Shang Y."/>
            <person name="Duan Z."/>
            <person name="Hu X."/>
            <person name="Xie X.Q."/>
            <person name="Zhou G."/>
            <person name="Peng G."/>
            <person name="Luo Z."/>
            <person name="Huang W."/>
            <person name="Wang B."/>
            <person name="Fang W."/>
            <person name="Wang S."/>
            <person name="Zhong Y."/>
            <person name="Ma L.J."/>
            <person name="St Leger R.J."/>
            <person name="Zhao G.P."/>
            <person name="Pei Y."/>
            <person name="Feng M.G."/>
            <person name="Xia Y."/>
            <person name="Wang C."/>
        </authorList>
    </citation>
    <scope>NUCLEOTIDE SEQUENCE [LARGE SCALE GENOMIC DNA]</scope>
    <source>
        <strain evidence="7">ARSEF 23 / ATCC MYA-3075</strain>
    </source>
</reference>
<dbReference type="InterPro" id="IPR011021">
    <property type="entry name" value="Arrestin-like_N"/>
</dbReference>
<evidence type="ECO:0000259" key="5">
    <source>
        <dbReference type="Pfam" id="PF20209"/>
    </source>
</evidence>
<feature type="compositionally biased region" description="Basic residues" evidence="3">
    <location>
        <begin position="865"/>
        <end position="883"/>
    </location>
</feature>
<feature type="region of interest" description="Disordered" evidence="3">
    <location>
        <begin position="100"/>
        <end position="125"/>
    </location>
</feature>
<dbReference type="Pfam" id="PF00339">
    <property type="entry name" value="Arrestin_N"/>
    <property type="match status" value="1"/>
</dbReference>
<dbReference type="Pfam" id="PF20209">
    <property type="entry name" value="DUF6570"/>
    <property type="match status" value="1"/>
</dbReference>
<comment type="similarity">
    <text evidence="1">Belongs to the arrestin family.</text>
</comment>
<dbReference type="EMBL" id="ADNJ02000008">
    <property type="protein sequence ID" value="EFZ03862.2"/>
    <property type="molecule type" value="Genomic_DNA"/>
</dbReference>
<dbReference type="GO" id="GO:0070086">
    <property type="term" value="P:ubiquitin-dependent endocytosis"/>
    <property type="evidence" value="ECO:0007669"/>
    <property type="project" value="TreeGrafter"/>
</dbReference>
<dbReference type="KEGG" id="maj:MAA_00936"/>
<dbReference type="Proteomes" id="UP000002498">
    <property type="component" value="Unassembled WGS sequence"/>
</dbReference>
<feature type="compositionally biased region" description="Basic residues" evidence="3">
    <location>
        <begin position="176"/>
        <end position="186"/>
    </location>
</feature>
<feature type="region of interest" description="Disordered" evidence="3">
    <location>
        <begin position="525"/>
        <end position="549"/>
    </location>
</feature>
<dbReference type="GO" id="GO:0031625">
    <property type="term" value="F:ubiquitin protein ligase binding"/>
    <property type="evidence" value="ECO:0007669"/>
    <property type="project" value="TreeGrafter"/>
</dbReference>
<dbReference type="GeneID" id="19255222"/>
<dbReference type="InterPro" id="IPR050357">
    <property type="entry name" value="Arrestin_domain-protein"/>
</dbReference>
<name>E9EKC1_METRA</name>
<feature type="region of interest" description="Disordered" evidence="3">
    <location>
        <begin position="154"/>
        <end position="209"/>
    </location>
</feature>
<gene>
    <name evidence="6" type="ORF">MAA_00936</name>
</gene>
<dbReference type="InterPro" id="IPR046700">
    <property type="entry name" value="DUF6570"/>
</dbReference>
<dbReference type="RefSeq" id="XP_007817125.2">
    <property type="nucleotide sequence ID" value="XM_007818934.2"/>
</dbReference>
<dbReference type="GO" id="GO:0005829">
    <property type="term" value="C:cytosol"/>
    <property type="evidence" value="ECO:0007669"/>
    <property type="project" value="TreeGrafter"/>
</dbReference>
<evidence type="ECO:0000256" key="1">
    <source>
        <dbReference type="ARBA" id="ARBA00005298"/>
    </source>
</evidence>
<dbReference type="Gene3D" id="2.60.40.640">
    <property type="match status" value="1"/>
</dbReference>
<dbReference type="PANTHER" id="PTHR11188">
    <property type="entry name" value="ARRESTIN DOMAIN CONTAINING PROTEIN"/>
    <property type="match status" value="1"/>
</dbReference>
<feature type="domain" description="DUF6570" evidence="5">
    <location>
        <begin position="344"/>
        <end position="467"/>
    </location>
</feature>
<feature type="compositionally biased region" description="Basic residues" evidence="3">
    <location>
        <begin position="101"/>
        <end position="114"/>
    </location>
</feature>
<comment type="subunit">
    <text evidence="2">Interacts with hulA.</text>
</comment>
<feature type="compositionally biased region" description="Basic and acidic residues" evidence="3">
    <location>
        <begin position="884"/>
        <end position="893"/>
    </location>
</feature>
<accession>E9EKC1</accession>
<dbReference type="InterPro" id="IPR014752">
    <property type="entry name" value="Arrestin-like_C"/>
</dbReference>
<keyword evidence="7" id="KW-1185">Reference proteome</keyword>
<organism evidence="6 7">
    <name type="scientific">Metarhizium robertsii (strain ARSEF 23 / ATCC MYA-3075)</name>
    <name type="common">Metarhizium anisopliae (strain ARSEF 23)</name>
    <dbReference type="NCBI Taxonomy" id="655844"/>
    <lineage>
        <taxon>Eukaryota</taxon>
        <taxon>Fungi</taxon>
        <taxon>Dikarya</taxon>
        <taxon>Ascomycota</taxon>
        <taxon>Pezizomycotina</taxon>
        <taxon>Sordariomycetes</taxon>
        <taxon>Hypocreomycetidae</taxon>
        <taxon>Hypocreales</taxon>
        <taxon>Clavicipitaceae</taxon>
        <taxon>Metarhizium</taxon>
    </lineage>
</organism>
<feature type="compositionally biased region" description="Basic and acidic residues" evidence="3">
    <location>
        <begin position="162"/>
        <end position="175"/>
    </location>
</feature>
<evidence type="ECO:0000313" key="6">
    <source>
        <dbReference type="EMBL" id="EFZ03862.2"/>
    </source>
</evidence>
<dbReference type="GO" id="GO:0005886">
    <property type="term" value="C:plasma membrane"/>
    <property type="evidence" value="ECO:0007669"/>
    <property type="project" value="TreeGrafter"/>
</dbReference>
<feature type="compositionally biased region" description="Basic residues" evidence="3">
    <location>
        <begin position="195"/>
        <end position="208"/>
    </location>
</feature>
<sequence>MGKFPISKKRVSTGEIVQVAKLRSRTYTIRSGVLDVEVTTARWRILAMRCTWWSGDDKLGCGDGKYGRRPHCPKSATEETAEIRETGKYDVHAEAIVRALPKLRRRGPPPRKRIPQPSDASSTGAFPSKLVWSRETEGASGDAHLAGVSSSKPLVQTACEETGQRPWKDDVVERRRPQRQGKRNRHPGRDESPRKRSRRGTRGQRRRALQAEDLTSVLGYLEEEFAVKESLSKEQMWCTPIPHERKVSTAEDFYRAFHDTSNLQLWTCMLCYRKRTKKELRDVKLEPWKLNGIANNGRSPFSCRSCIPEGESVLVCAECVRCLGRNALSPAAQLHRRIGCEHMFPEELKGLTPVEEKLIALNSCYGFVTRYSVASGHKQNAIYPKHIKGHITVFPNNVQELATKVLPHPLVQVMEEIHISWQGAEKPAPSDLSGLLSVRRRVVERALVWLKMNNPHYAEIEIDAAEMESWGAPPHGVPSLVYDCMERNEPTAWEKARTAQVVPPTERGMDEEDSLEIEEVLARLDRGEDEHSGRAQGPGLGQDEGGLWGEAESGQWGKPINEVTSSAMFALDGPPDVSQYPRFAGTSLVLDLTRWLEVMFDAMFAFRGNPHEASGQVLTGSIILQVSTPLHSGHFRLHLLGKLKVAEPVLRKWQRVLNFSAKKTTMAKTIISEHAHNLAPSGGETLPTGHYEYRFELALPGKMTETIEGLPELILRYCLEATIYSGEVPVERAYKHLRVIRAAATDAIEPFRAEVSQGTWSDKVDYCFTVPEKVISFGGVIPFNILLYPLLMGLRLDNITVRVIEDRQSLVTSNTAQSTPNLFTRILAKAYINGPGKMQVTRDKHEEGVCLGNLGIVSPITSTHKPQRPCSIHRSRNHQGRSCRRSDHRFEEP</sequence>
<dbReference type="OrthoDB" id="2333384at2759"/>
<feature type="domain" description="Arrestin-like N-terminal" evidence="4">
    <location>
        <begin position="613"/>
        <end position="741"/>
    </location>
</feature>
<feature type="region of interest" description="Disordered" evidence="3">
    <location>
        <begin position="860"/>
        <end position="893"/>
    </location>
</feature>
<evidence type="ECO:0000313" key="7">
    <source>
        <dbReference type="Proteomes" id="UP000002498"/>
    </source>
</evidence>
<comment type="caution">
    <text evidence="6">The sequence shown here is derived from an EMBL/GenBank/DDBJ whole genome shotgun (WGS) entry which is preliminary data.</text>
</comment>
<dbReference type="AlphaFoldDB" id="E9EKC1"/>
<evidence type="ECO:0000259" key="4">
    <source>
        <dbReference type="Pfam" id="PF00339"/>
    </source>
</evidence>
<protein>
    <submittedName>
        <fullName evidence="6">Arrestin-lik</fullName>
    </submittedName>
</protein>
<dbReference type="GO" id="GO:0030674">
    <property type="term" value="F:protein-macromolecule adaptor activity"/>
    <property type="evidence" value="ECO:0007669"/>
    <property type="project" value="TreeGrafter"/>
</dbReference>
<evidence type="ECO:0000256" key="3">
    <source>
        <dbReference type="SAM" id="MobiDB-lite"/>
    </source>
</evidence>
<evidence type="ECO:0000256" key="2">
    <source>
        <dbReference type="ARBA" id="ARBA00038766"/>
    </source>
</evidence>
<dbReference type="PANTHER" id="PTHR11188:SF17">
    <property type="entry name" value="FI21816P1"/>
    <property type="match status" value="1"/>
</dbReference>
<reference evidence="6 7" key="2">
    <citation type="journal article" date="2014" name="Proc. Natl. Acad. Sci. U.S.A.">
        <title>Trajectory and genomic determinants of fungal-pathogen speciation and host adaptation.</title>
        <authorList>
            <person name="Hu X."/>
            <person name="Xiao G."/>
            <person name="Zheng P."/>
            <person name="Shang Y."/>
            <person name="Su Y."/>
            <person name="Zhang X."/>
            <person name="Liu X."/>
            <person name="Zhan S."/>
            <person name="St Leger R.J."/>
            <person name="Wang C."/>
        </authorList>
    </citation>
    <scope>GENOME REANNOTATION</scope>
    <source>
        <strain evidence="7">ARSEF 23 / ATCC MYA-3075</strain>
    </source>
</reference>
<feature type="compositionally biased region" description="Gly residues" evidence="3">
    <location>
        <begin position="536"/>
        <end position="548"/>
    </location>
</feature>
<proteinExistence type="inferred from homology"/>
<dbReference type="HOGENOM" id="CLU_323670_0_0_1"/>